<dbReference type="HOGENOM" id="CLU_1949914_0_0_1"/>
<dbReference type="Proteomes" id="UP000029665">
    <property type="component" value="Unassembled WGS sequence"/>
</dbReference>
<feature type="region of interest" description="Disordered" evidence="1">
    <location>
        <begin position="88"/>
        <end position="129"/>
    </location>
</feature>
<evidence type="ECO:0000313" key="3">
    <source>
        <dbReference type="Proteomes" id="UP000029665"/>
    </source>
</evidence>
<gene>
    <name evidence="2" type="ORF">BN946_scf184929.g2</name>
</gene>
<comment type="caution">
    <text evidence="2">The sequence shown here is derived from an EMBL/GenBank/DDBJ whole genome shotgun (WGS) entry which is preliminary data.</text>
</comment>
<proteinExistence type="predicted"/>
<feature type="compositionally biased region" description="Basic and acidic residues" evidence="1">
    <location>
        <begin position="100"/>
        <end position="118"/>
    </location>
</feature>
<evidence type="ECO:0000256" key="1">
    <source>
        <dbReference type="SAM" id="MobiDB-lite"/>
    </source>
</evidence>
<protein>
    <submittedName>
        <fullName evidence="2">Uncharacterized protein</fullName>
    </submittedName>
</protein>
<accession>A0A060SVA1</accession>
<name>A0A060SVA1_PYCCI</name>
<reference evidence="2" key="1">
    <citation type="submission" date="2014-01" db="EMBL/GenBank/DDBJ databases">
        <title>The genome of the white-rot fungus Pycnoporus cinnabarinus: a basidiomycete model with a versatile arsenal for lignocellulosic biomass breakdown.</title>
        <authorList>
            <person name="Levasseur A."/>
            <person name="Lomascolo A."/>
            <person name="Ruiz-Duenas F.J."/>
            <person name="Uzan E."/>
            <person name="Piumi F."/>
            <person name="Kues U."/>
            <person name="Ram A.F.J."/>
            <person name="Murat C."/>
            <person name="Haon M."/>
            <person name="Benoit I."/>
            <person name="Arfi Y."/>
            <person name="Chevret D."/>
            <person name="Drula E."/>
            <person name="Kwon M.J."/>
            <person name="Gouret P."/>
            <person name="Lesage-Meessen L."/>
            <person name="Lombard V."/>
            <person name="Mariette J."/>
            <person name="Noirot C."/>
            <person name="Park J."/>
            <person name="Patyshakuliyeva A."/>
            <person name="Wieneger R.A.B."/>
            <person name="Wosten H.A.B."/>
            <person name="Martin F."/>
            <person name="Coutinho P.M."/>
            <person name="de Vries R."/>
            <person name="Martinez A.T."/>
            <person name="Klopp C."/>
            <person name="Pontarotti P."/>
            <person name="Henrissat B."/>
            <person name="Record E."/>
        </authorList>
    </citation>
    <scope>NUCLEOTIDE SEQUENCE [LARGE SCALE GENOMIC DNA]</scope>
    <source>
        <strain evidence="2">BRFM137</strain>
    </source>
</reference>
<dbReference type="AlphaFoldDB" id="A0A060SVA1"/>
<organism evidence="2 3">
    <name type="scientific">Pycnoporus cinnabarinus</name>
    <name type="common">Cinnabar-red polypore</name>
    <name type="synonym">Trametes cinnabarina</name>
    <dbReference type="NCBI Taxonomy" id="5643"/>
    <lineage>
        <taxon>Eukaryota</taxon>
        <taxon>Fungi</taxon>
        <taxon>Dikarya</taxon>
        <taxon>Basidiomycota</taxon>
        <taxon>Agaricomycotina</taxon>
        <taxon>Agaricomycetes</taxon>
        <taxon>Polyporales</taxon>
        <taxon>Polyporaceae</taxon>
        <taxon>Trametes</taxon>
    </lineage>
</organism>
<keyword evidence="3" id="KW-1185">Reference proteome</keyword>
<sequence length="129" mass="14452">MHSARYQLRVAEAKAPTQAITLPPLNETVPSKTRRSKTAKYYTDGFVATPGNKGTEELRAEARKLDNHGNIIMVLDSFLQLAWPQDDKLPDQLSSTFNPHKAEKKRDAPGDEPQDQRASKRLRSAATRP</sequence>
<dbReference type="EMBL" id="CCBP010000367">
    <property type="protein sequence ID" value="CDO76383.1"/>
    <property type="molecule type" value="Genomic_DNA"/>
</dbReference>
<evidence type="ECO:0000313" key="2">
    <source>
        <dbReference type="EMBL" id="CDO76383.1"/>
    </source>
</evidence>